<dbReference type="AlphaFoldDB" id="A0AAW0V5D1"/>
<reference evidence="11 12" key="1">
    <citation type="submission" date="2023-03" db="EMBL/GenBank/DDBJ databases">
        <title>High-quality genome of Scylla paramamosain provides insights in environmental adaptation.</title>
        <authorList>
            <person name="Zhang L."/>
        </authorList>
    </citation>
    <scope>NUCLEOTIDE SEQUENCE [LARGE SCALE GENOMIC DNA]</scope>
    <source>
        <strain evidence="11">LZ_2023a</strain>
        <tissue evidence="11">Muscle</tissue>
    </source>
</reference>
<proteinExistence type="inferred from homology"/>
<comment type="similarity">
    <text evidence="2">Belongs to the EMC4 family.</text>
</comment>
<keyword evidence="7 10" id="KW-1133">Transmembrane helix</keyword>
<dbReference type="Pfam" id="PF06417">
    <property type="entry name" value="EMC4"/>
    <property type="match status" value="1"/>
</dbReference>
<dbReference type="PANTHER" id="PTHR19315">
    <property type="entry name" value="ER MEMBRANE PROTEIN COMPLEX SUBUNIT 4"/>
    <property type="match status" value="1"/>
</dbReference>
<comment type="subunit">
    <text evidence="3">Component of the ER membrane protein complex (EMC).</text>
</comment>
<keyword evidence="5 10" id="KW-0812">Transmembrane</keyword>
<dbReference type="GO" id="GO:0005789">
    <property type="term" value="C:endoplasmic reticulum membrane"/>
    <property type="evidence" value="ECO:0007669"/>
    <property type="project" value="UniProtKB-SubCell"/>
</dbReference>
<evidence type="ECO:0000313" key="12">
    <source>
        <dbReference type="Proteomes" id="UP001487740"/>
    </source>
</evidence>
<evidence type="ECO:0000256" key="1">
    <source>
        <dbReference type="ARBA" id="ARBA00004477"/>
    </source>
</evidence>
<comment type="caution">
    <text evidence="11">The sequence shown here is derived from an EMBL/GenBank/DDBJ whole genome shotgun (WGS) entry which is preliminary data.</text>
</comment>
<dbReference type="InterPro" id="IPR009445">
    <property type="entry name" value="TMEM85/Emc4"/>
</dbReference>
<evidence type="ECO:0000256" key="9">
    <source>
        <dbReference type="ARBA" id="ARBA00031143"/>
    </source>
</evidence>
<evidence type="ECO:0000256" key="8">
    <source>
        <dbReference type="ARBA" id="ARBA00023136"/>
    </source>
</evidence>
<accession>A0AAW0V5D1</accession>
<gene>
    <name evidence="11" type="ORF">O3P69_007350</name>
</gene>
<sequence>MQWYLEPLLDTCQSGEPWPALPSPPLLDYLMLAYSIRYEQQYLPEGHKALLVGYLTCWNPPPISTQYWAKEECKILIIPEGLPSGSSSFHLIGNGLWRLTTMTSRAIAHRRKWALDLAGKRGERGNENLPAPPGYRSSVSQVHAEANRQGDPNLVIKKAWDTALSPLKSVPMNLFLMFMAGNSISIFPIMMVGMMLLRPIKALWATSATFRTIEGVHAGLQKLIYLLGNLVNVGLALYKCHSMGLLPTHASDWLAFQEPAIQMEFSHGGMVLA</sequence>
<protein>
    <recommendedName>
        <fullName evidence="4">ER membrane protein complex subunit 4</fullName>
    </recommendedName>
    <alternativeName>
        <fullName evidence="9">Transmembrane protein 85</fullName>
    </alternativeName>
</protein>
<evidence type="ECO:0000256" key="6">
    <source>
        <dbReference type="ARBA" id="ARBA00022824"/>
    </source>
</evidence>
<evidence type="ECO:0000256" key="4">
    <source>
        <dbReference type="ARBA" id="ARBA00020820"/>
    </source>
</evidence>
<comment type="subcellular location">
    <subcellularLocation>
        <location evidence="1">Endoplasmic reticulum membrane</location>
        <topology evidence="1">Multi-pass membrane protein</topology>
    </subcellularLocation>
</comment>
<organism evidence="11 12">
    <name type="scientific">Scylla paramamosain</name>
    <name type="common">Mud crab</name>
    <dbReference type="NCBI Taxonomy" id="85552"/>
    <lineage>
        <taxon>Eukaryota</taxon>
        <taxon>Metazoa</taxon>
        <taxon>Ecdysozoa</taxon>
        <taxon>Arthropoda</taxon>
        <taxon>Crustacea</taxon>
        <taxon>Multicrustacea</taxon>
        <taxon>Malacostraca</taxon>
        <taxon>Eumalacostraca</taxon>
        <taxon>Eucarida</taxon>
        <taxon>Decapoda</taxon>
        <taxon>Pleocyemata</taxon>
        <taxon>Brachyura</taxon>
        <taxon>Eubrachyura</taxon>
        <taxon>Portunoidea</taxon>
        <taxon>Portunidae</taxon>
        <taxon>Portuninae</taxon>
        <taxon>Scylla</taxon>
    </lineage>
</organism>
<keyword evidence="8 10" id="KW-0472">Membrane</keyword>
<evidence type="ECO:0000256" key="2">
    <source>
        <dbReference type="ARBA" id="ARBA00007715"/>
    </source>
</evidence>
<evidence type="ECO:0000256" key="7">
    <source>
        <dbReference type="ARBA" id="ARBA00022989"/>
    </source>
</evidence>
<keyword evidence="12" id="KW-1185">Reference proteome</keyword>
<dbReference type="EMBL" id="JARAKH010000002">
    <property type="protein sequence ID" value="KAK8406713.1"/>
    <property type="molecule type" value="Genomic_DNA"/>
</dbReference>
<keyword evidence="6" id="KW-0256">Endoplasmic reticulum</keyword>
<name>A0AAW0V5D1_SCYPA</name>
<evidence type="ECO:0000256" key="5">
    <source>
        <dbReference type="ARBA" id="ARBA00022692"/>
    </source>
</evidence>
<evidence type="ECO:0000256" key="10">
    <source>
        <dbReference type="SAM" id="Phobius"/>
    </source>
</evidence>
<evidence type="ECO:0000256" key="3">
    <source>
        <dbReference type="ARBA" id="ARBA00011276"/>
    </source>
</evidence>
<dbReference type="Proteomes" id="UP001487740">
    <property type="component" value="Unassembled WGS sequence"/>
</dbReference>
<evidence type="ECO:0000313" key="11">
    <source>
        <dbReference type="EMBL" id="KAK8406713.1"/>
    </source>
</evidence>
<feature type="transmembrane region" description="Helical" evidence="10">
    <location>
        <begin position="174"/>
        <end position="197"/>
    </location>
</feature>